<sequence>MDGRGWGNQRGRQSYNPGKFSNHQRGIFPDNPAVRLPQVHPVRPNLLNRYVEPRAPRAHWGGAHWPAHVNPLVDDQQDPAIHQPGIQHRENEQQEEVEIDVNAPQDASDQESENNFNGFNNIGNQGYVENQRGSYNAHQGDHGDYP</sequence>
<evidence type="ECO:0000313" key="3">
    <source>
        <dbReference type="WBParaSite" id="MhA1_Contig217.frz3.gene12"/>
    </source>
</evidence>
<dbReference type="Proteomes" id="UP000095281">
    <property type="component" value="Unplaced"/>
</dbReference>
<feature type="region of interest" description="Disordered" evidence="1">
    <location>
        <begin position="68"/>
        <end position="146"/>
    </location>
</feature>
<accession>A0A1I8BFD9</accession>
<reference evidence="3" key="1">
    <citation type="submission" date="2016-11" db="UniProtKB">
        <authorList>
            <consortium name="WormBaseParasite"/>
        </authorList>
    </citation>
    <scope>IDENTIFICATION</scope>
</reference>
<proteinExistence type="predicted"/>
<feature type="region of interest" description="Disordered" evidence="1">
    <location>
        <begin position="1"/>
        <end position="33"/>
    </location>
</feature>
<name>A0A1I8BFD9_MELHA</name>
<feature type="compositionally biased region" description="Low complexity" evidence="1">
    <location>
        <begin position="114"/>
        <end position="124"/>
    </location>
</feature>
<keyword evidence="2" id="KW-1185">Reference proteome</keyword>
<protein>
    <submittedName>
        <fullName evidence="3">Uncharacterized protein</fullName>
    </submittedName>
</protein>
<organism evidence="2 3">
    <name type="scientific">Meloidogyne hapla</name>
    <name type="common">Root-knot nematode worm</name>
    <dbReference type="NCBI Taxonomy" id="6305"/>
    <lineage>
        <taxon>Eukaryota</taxon>
        <taxon>Metazoa</taxon>
        <taxon>Ecdysozoa</taxon>
        <taxon>Nematoda</taxon>
        <taxon>Chromadorea</taxon>
        <taxon>Rhabditida</taxon>
        <taxon>Tylenchina</taxon>
        <taxon>Tylenchomorpha</taxon>
        <taxon>Tylenchoidea</taxon>
        <taxon>Meloidogynidae</taxon>
        <taxon>Meloidogyninae</taxon>
        <taxon>Meloidogyne</taxon>
    </lineage>
</organism>
<evidence type="ECO:0000256" key="1">
    <source>
        <dbReference type="SAM" id="MobiDB-lite"/>
    </source>
</evidence>
<feature type="compositionally biased region" description="Polar residues" evidence="1">
    <location>
        <begin position="127"/>
        <end position="137"/>
    </location>
</feature>
<dbReference type="AlphaFoldDB" id="A0A1I8BFD9"/>
<evidence type="ECO:0000313" key="2">
    <source>
        <dbReference type="Proteomes" id="UP000095281"/>
    </source>
</evidence>
<feature type="compositionally biased region" description="Polar residues" evidence="1">
    <location>
        <begin position="10"/>
        <end position="24"/>
    </location>
</feature>
<dbReference type="WBParaSite" id="MhA1_Contig217.frz3.gene12">
    <property type="protein sequence ID" value="MhA1_Contig217.frz3.gene12"/>
    <property type="gene ID" value="MhA1_Contig217.frz3.gene12"/>
</dbReference>